<feature type="transmembrane region" description="Helical" evidence="1">
    <location>
        <begin position="74"/>
        <end position="97"/>
    </location>
</feature>
<accession>A0A9J6AXV7</accession>
<reference evidence="2 3" key="1">
    <citation type="submission" date="2020-09" db="EMBL/GenBank/DDBJ databases">
        <title>De no assembly of potato wild relative species, Solanum commersonii.</title>
        <authorList>
            <person name="Cho K."/>
        </authorList>
    </citation>
    <scope>NUCLEOTIDE SEQUENCE [LARGE SCALE GENOMIC DNA]</scope>
    <source>
        <strain evidence="2">LZ3.2</strain>
        <tissue evidence="2">Leaf</tissue>
    </source>
</reference>
<keyword evidence="3" id="KW-1185">Reference proteome</keyword>
<protein>
    <recommendedName>
        <fullName evidence="4">Transmembrane protein</fullName>
    </recommendedName>
</protein>
<sequence>MYLKTLDLKSKDERDRRFRHLENSATVLVRREHVKMREGEGDENWVGSLLDLLVLPCLWARVRVEEKVDDVYGVGGLGVVLLLLLENGNFFFLLLIWKWAVNVLVGCWDWVFGIEKIKWITGVGIMA</sequence>
<keyword evidence="1" id="KW-0472">Membrane</keyword>
<dbReference type="Proteomes" id="UP000824120">
    <property type="component" value="Chromosome 1"/>
</dbReference>
<dbReference type="AlphaFoldDB" id="A0A9J6AXV7"/>
<proteinExistence type="predicted"/>
<name>A0A9J6AXV7_SOLCO</name>
<evidence type="ECO:0000313" key="3">
    <source>
        <dbReference type="Proteomes" id="UP000824120"/>
    </source>
</evidence>
<comment type="caution">
    <text evidence="2">The sequence shown here is derived from an EMBL/GenBank/DDBJ whole genome shotgun (WGS) entry which is preliminary data.</text>
</comment>
<gene>
    <name evidence="2" type="ORF">H5410_001029</name>
</gene>
<organism evidence="2 3">
    <name type="scientific">Solanum commersonii</name>
    <name type="common">Commerson's wild potato</name>
    <name type="synonym">Commerson's nightshade</name>
    <dbReference type="NCBI Taxonomy" id="4109"/>
    <lineage>
        <taxon>Eukaryota</taxon>
        <taxon>Viridiplantae</taxon>
        <taxon>Streptophyta</taxon>
        <taxon>Embryophyta</taxon>
        <taxon>Tracheophyta</taxon>
        <taxon>Spermatophyta</taxon>
        <taxon>Magnoliopsida</taxon>
        <taxon>eudicotyledons</taxon>
        <taxon>Gunneridae</taxon>
        <taxon>Pentapetalae</taxon>
        <taxon>asterids</taxon>
        <taxon>lamiids</taxon>
        <taxon>Solanales</taxon>
        <taxon>Solanaceae</taxon>
        <taxon>Solanoideae</taxon>
        <taxon>Solaneae</taxon>
        <taxon>Solanum</taxon>
    </lineage>
</organism>
<evidence type="ECO:0008006" key="4">
    <source>
        <dbReference type="Google" id="ProtNLM"/>
    </source>
</evidence>
<dbReference type="EMBL" id="JACXVP010000001">
    <property type="protein sequence ID" value="KAG5629312.1"/>
    <property type="molecule type" value="Genomic_DNA"/>
</dbReference>
<evidence type="ECO:0000256" key="1">
    <source>
        <dbReference type="SAM" id="Phobius"/>
    </source>
</evidence>
<evidence type="ECO:0000313" key="2">
    <source>
        <dbReference type="EMBL" id="KAG5629312.1"/>
    </source>
</evidence>
<keyword evidence="1" id="KW-1133">Transmembrane helix</keyword>
<keyword evidence="1" id="KW-0812">Transmembrane</keyword>